<name>A0A068V0J2_COFCA</name>
<dbReference type="InParanoid" id="A0A068V0J2"/>
<dbReference type="FunCoup" id="A0A068V0J2">
    <property type="interactions" value="15"/>
</dbReference>
<dbReference type="PANTHER" id="PTHR46407">
    <property type="entry name" value="OS02G0208700 PROTEIN"/>
    <property type="match status" value="1"/>
</dbReference>
<dbReference type="OrthoDB" id="191037at2759"/>
<dbReference type="Gene3D" id="2.120.10.80">
    <property type="entry name" value="Kelch-type beta propeller"/>
    <property type="match status" value="1"/>
</dbReference>
<dbReference type="EMBL" id="HG739165">
    <property type="protein sequence ID" value="CDP14290.1"/>
    <property type="molecule type" value="Genomic_DNA"/>
</dbReference>
<dbReference type="STRING" id="49390.A0A068V0J2"/>
<keyword evidence="3" id="KW-1185">Reference proteome</keyword>
<dbReference type="InterPro" id="IPR015915">
    <property type="entry name" value="Kelch-typ_b-propeller"/>
</dbReference>
<proteinExistence type="predicted"/>
<dbReference type="OMA" id="KIENIWP"/>
<organism evidence="2 3">
    <name type="scientific">Coffea canephora</name>
    <name type="common">Robusta coffee</name>
    <dbReference type="NCBI Taxonomy" id="49390"/>
    <lineage>
        <taxon>Eukaryota</taxon>
        <taxon>Viridiplantae</taxon>
        <taxon>Streptophyta</taxon>
        <taxon>Embryophyta</taxon>
        <taxon>Tracheophyta</taxon>
        <taxon>Spermatophyta</taxon>
        <taxon>Magnoliopsida</taxon>
        <taxon>eudicotyledons</taxon>
        <taxon>Gunneridae</taxon>
        <taxon>Pentapetalae</taxon>
        <taxon>asterids</taxon>
        <taxon>lamiids</taxon>
        <taxon>Gentianales</taxon>
        <taxon>Rubiaceae</taxon>
        <taxon>Ixoroideae</taxon>
        <taxon>Gardenieae complex</taxon>
        <taxon>Bertiereae - Coffeeae clade</taxon>
        <taxon>Coffeeae</taxon>
        <taxon>Coffea</taxon>
    </lineage>
</organism>
<dbReference type="Pfam" id="PF24681">
    <property type="entry name" value="Kelch_KLHDC2_KLHL20_DRC7"/>
    <property type="match status" value="1"/>
</dbReference>
<dbReference type="SMART" id="SM00612">
    <property type="entry name" value="Kelch"/>
    <property type="match status" value="2"/>
</dbReference>
<dbReference type="PANTHER" id="PTHR46407:SF4">
    <property type="entry name" value="F-BOX DOMAIN-CONTAINING PROTEIN"/>
    <property type="match status" value="1"/>
</dbReference>
<dbReference type="CDD" id="cd22152">
    <property type="entry name" value="F-box_AtAFR-like"/>
    <property type="match status" value="1"/>
</dbReference>
<sequence>MGSREFVELIPGLPEEIALECLTRLHYSAHGVASRVCKCWLHLLQSRDFYYHRRKAGQTHKAACFVQALPVPSESKPLGPPSYGISVFDSVTGTWDRVDPVPRYPAGLPFFCQITSTEGKLFVMGGWDPSTWDPVRDVFQYEFTTRRWTQCADMPSTRSFFAVGAVEGRIFVAGGHDESKNALSSAWVYDINGNEWSELGRMSEERDECEGTIIGSEFWVVSGYDTETQGGFKSSAEWYELGTGEWKRVEDGWRVTQCPRSCVRVGGEGELTSWAECDSAVRVGACGVDLGGNALVTGSPYQGAPHGFFLAERSRGGQNGKFTKLDVPDEFSGFVQSGCYVEI</sequence>
<reference evidence="3" key="1">
    <citation type="journal article" date="2014" name="Science">
        <title>The coffee genome provides insight into the convergent evolution of caffeine biosynthesis.</title>
        <authorList>
            <person name="Denoeud F."/>
            <person name="Carretero-Paulet L."/>
            <person name="Dereeper A."/>
            <person name="Droc G."/>
            <person name="Guyot R."/>
            <person name="Pietrella M."/>
            <person name="Zheng C."/>
            <person name="Alberti A."/>
            <person name="Anthony F."/>
            <person name="Aprea G."/>
            <person name="Aury J.M."/>
            <person name="Bento P."/>
            <person name="Bernard M."/>
            <person name="Bocs S."/>
            <person name="Campa C."/>
            <person name="Cenci A."/>
            <person name="Combes M.C."/>
            <person name="Crouzillat D."/>
            <person name="Da Silva C."/>
            <person name="Daddiego L."/>
            <person name="De Bellis F."/>
            <person name="Dussert S."/>
            <person name="Garsmeur O."/>
            <person name="Gayraud T."/>
            <person name="Guignon V."/>
            <person name="Jahn K."/>
            <person name="Jamilloux V."/>
            <person name="Joet T."/>
            <person name="Labadie K."/>
            <person name="Lan T."/>
            <person name="Leclercq J."/>
            <person name="Lepelley M."/>
            <person name="Leroy T."/>
            <person name="Li L.T."/>
            <person name="Librado P."/>
            <person name="Lopez L."/>
            <person name="Munoz A."/>
            <person name="Noel B."/>
            <person name="Pallavicini A."/>
            <person name="Perrotta G."/>
            <person name="Poncet V."/>
            <person name="Pot D."/>
            <person name="Priyono X."/>
            <person name="Rigoreau M."/>
            <person name="Rouard M."/>
            <person name="Rozas J."/>
            <person name="Tranchant-Dubreuil C."/>
            <person name="VanBuren R."/>
            <person name="Zhang Q."/>
            <person name="Andrade A.C."/>
            <person name="Argout X."/>
            <person name="Bertrand B."/>
            <person name="de Kochko A."/>
            <person name="Graziosi G."/>
            <person name="Henry R.J."/>
            <person name="Jayarama X."/>
            <person name="Ming R."/>
            <person name="Nagai C."/>
            <person name="Rounsley S."/>
            <person name="Sankoff D."/>
            <person name="Giuliano G."/>
            <person name="Albert V.A."/>
            <person name="Wincker P."/>
            <person name="Lashermes P."/>
        </authorList>
    </citation>
    <scope>NUCLEOTIDE SEQUENCE [LARGE SCALE GENOMIC DNA]</scope>
    <source>
        <strain evidence="3">cv. DH200-94</strain>
    </source>
</reference>
<dbReference type="GO" id="GO:0080037">
    <property type="term" value="P:negative regulation of cytokinin-activated signaling pathway"/>
    <property type="evidence" value="ECO:0007669"/>
    <property type="project" value="InterPro"/>
</dbReference>
<dbReference type="PhylomeDB" id="A0A068V0J2"/>
<dbReference type="SUPFAM" id="SSF81383">
    <property type="entry name" value="F-box domain"/>
    <property type="match status" value="1"/>
</dbReference>
<dbReference type="Gramene" id="CDP14290">
    <property type="protein sequence ID" value="CDP14290"/>
    <property type="gene ID" value="GSCOC_T00040595001"/>
</dbReference>
<dbReference type="SMART" id="SM00256">
    <property type="entry name" value="FBOX"/>
    <property type="match status" value="1"/>
</dbReference>
<evidence type="ECO:0000313" key="3">
    <source>
        <dbReference type="Proteomes" id="UP000295252"/>
    </source>
</evidence>
<dbReference type="Pfam" id="PF00646">
    <property type="entry name" value="F-box"/>
    <property type="match status" value="1"/>
</dbReference>
<dbReference type="SUPFAM" id="SSF117281">
    <property type="entry name" value="Kelch motif"/>
    <property type="match status" value="1"/>
</dbReference>
<evidence type="ECO:0000313" key="2">
    <source>
        <dbReference type="EMBL" id="CDP14290.1"/>
    </source>
</evidence>
<accession>A0A068V0J2</accession>
<dbReference type="AlphaFoldDB" id="A0A068V0J2"/>
<protein>
    <recommendedName>
        <fullName evidence="1">F-box domain-containing protein</fullName>
    </recommendedName>
</protein>
<feature type="domain" description="F-box" evidence="1">
    <location>
        <begin position="13"/>
        <end position="53"/>
    </location>
</feature>
<dbReference type="Proteomes" id="UP000295252">
    <property type="component" value="Chromosome VIII"/>
</dbReference>
<dbReference type="InterPro" id="IPR006652">
    <property type="entry name" value="Kelch_1"/>
</dbReference>
<dbReference type="InterPro" id="IPR044595">
    <property type="entry name" value="KMD1-4"/>
</dbReference>
<dbReference type="InterPro" id="IPR001810">
    <property type="entry name" value="F-box_dom"/>
</dbReference>
<dbReference type="InterPro" id="IPR036047">
    <property type="entry name" value="F-box-like_dom_sf"/>
</dbReference>
<gene>
    <name evidence="2" type="ORF">GSCOC_T00040595001</name>
</gene>
<dbReference type="GO" id="GO:2000762">
    <property type="term" value="P:regulation of phenylpropanoid metabolic process"/>
    <property type="evidence" value="ECO:0007669"/>
    <property type="project" value="InterPro"/>
</dbReference>
<evidence type="ECO:0000259" key="1">
    <source>
        <dbReference type="SMART" id="SM00256"/>
    </source>
</evidence>